<dbReference type="Pfam" id="PF24312">
    <property type="entry name" value="Ig-like_POM152"/>
    <property type="match status" value="1"/>
</dbReference>
<dbReference type="STRING" id="436010.A0A166NMI6"/>
<name>A0A166NMI6_9AGAM</name>
<feature type="compositionally biased region" description="Polar residues" evidence="1">
    <location>
        <begin position="63"/>
        <end position="81"/>
    </location>
</feature>
<dbReference type="PANTHER" id="PTHR28206:SF1">
    <property type="entry name" value="NUCLEOPORIN POM152"/>
    <property type="match status" value="1"/>
</dbReference>
<reference evidence="3 4" key="1">
    <citation type="journal article" date="2016" name="Mol. Biol. Evol.">
        <title>Comparative Genomics of Early-Diverging Mushroom-Forming Fungi Provides Insights into the Origins of Lignocellulose Decay Capabilities.</title>
        <authorList>
            <person name="Nagy L.G."/>
            <person name="Riley R."/>
            <person name="Tritt A."/>
            <person name="Adam C."/>
            <person name="Daum C."/>
            <person name="Floudas D."/>
            <person name="Sun H."/>
            <person name="Yadav J.S."/>
            <person name="Pangilinan J."/>
            <person name="Larsson K.H."/>
            <person name="Matsuura K."/>
            <person name="Barry K."/>
            <person name="Labutti K."/>
            <person name="Kuo R."/>
            <person name="Ohm R.A."/>
            <person name="Bhattacharya S.S."/>
            <person name="Shirouzu T."/>
            <person name="Yoshinaga Y."/>
            <person name="Martin F.M."/>
            <person name="Grigoriev I.V."/>
            <person name="Hibbett D.S."/>
        </authorList>
    </citation>
    <scope>NUCLEOTIDE SEQUENCE [LARGE SCALE GENOMIC DNA]</scope>
    <source>
        <strain evidence="3 4">CBS 109695</strain>
    </source>
</reference>
<feature type="domain" description="Nucleoporin POM152 Ig-like" evidence="2">
    <location>
        <begin position="397"/>
        <end position="449"/>
    </location>
</feature>
<dbReference type="InterPro" id="IPR037701">
    <property type="entry name" value="Pom152"/>
</dbReference>
<keyword evidence="4" id="KW-1185">Reference proteome</keyword>
<organism evidence="3 4">
    <name type="scientific">Athelia psychrophila</name>
    <dbReference type="NCBI Taxonomy" id="1759441"/>
    <lineage>
        <taxon>Eukaryota</taxon>
        <taxon>Fungi</taxon>
        <taxon>Dikarya</taxon>
        <taxon>Basidiomycota</taxon>
        <taxon>Agaricomycotina</taxon>
        <taxon>Agaricomycetes</taxon>
        <taxon>Agaricomycetidae</taxon>
        <taxon>Atheliales</taxon>
        <taxon>Atheliaceae</taxon>
        <taxon>Athelia</taxon>
    </lineage>
</organism>
<dbReference type="InterPro" id="IPR056541">
    <property type="entry name" value="Ig-like_POM152"/>
</dbReference>
<evidence type="ECO:0000313" key="4">
    <source>
        <dbReference type="Proteomes" id="UP000076532"/>
    </source>
</evidence>
<evidence type="ECO:0000259" key="2">
    <source>
        <dbReference type="Pfam" id="PF24312"/>
    </source>
</evidence>
<dbReference type="OrthoDB" id="5529162at2759"/>
<gene>
    <name evidence="3" type="ORF">FIBSPDRAFT_888313</name>
</gene>
<sequence>MCLPSAFTKDLKAVEAGQLTNGKRDTIDDDQPKNLSIALVPPSLFHILLRKPGTAHLERAMTASNVPSRLTSPPNSKSQSCPARRQSSRRSIWILLRDHYLVEGTKAIMSTVSLRTWTRPTSPLCVLDDLKVPLQITLGAVGKHGYVLEEVIDSVGNVVVVDLAYSALAWKLNCKPGAPTSLPIDQEVGVTTGASDADDLDALREVSFKYQPPTDLGGDAKKFKLWKKGIRARCSTSAQGMCLLPKARPLRSNGLQQRLSKRGFTNALEIPARSPHSPHGSPPFQKVELNGPGIDQIVHPLAAPEFVNAGQGTRGKTMINSCAGNLVDVDVDLRNLGVQAVCSTGSGTLQIPGREASRAKVQVPIPREVGQEGGSFAMNLRHSVSVEDLYGCKWSIWKIKYRRSEAPSQLKSVSLSSPNAQLHVKEADLYEIVEVKDSQYPGTIILEESTYQVDWVPRPSVSLPETVAPYPSHHRSRVLPPISRPLMDHVDLDLMATPDRNYYEVKQIEDPVKLRRLEIKINPPRSFKMASSSQR</sequence>
<proteinExistence type="predicted"/>
<dbReference type="Proteomes" id="UP000076532">
    <property type="component" value="Unassembled WGS sequence"/>
</dbReference>
<dbReference type="PANTHER" id="PTHR28206">
    <property type="entry name" value="NUCLEOPORIN POM152"/>
    <property type="match status" value="1"/>
</dbReference>
<protein>
    <recommendedName>
        <fullName evidence="2">Nucleoporin POM152 Ig-like domain-containing protein</fullName>
    </recommendedName>
</protein>
<accession>A0A166NMI6</accession>
<dbReference type="EMBL" id="KV417522">
    <property type="protein sequence ID" value="KZP25174.1"/>
    <property type="molecule type" value="Genomic_DNA"/>
</dbReference>
<dbReference type="GO" id="GO:0017056">
    <property type="term" value="F:structural constituent of nuclear pore"/>
    <property type="evidence" value="ECO:0007669"/>
    <property type="project" value="InterPro"/>
</dbReference>
<evidence type="ECO:0000256" key="1">
    <source>
        <dbReference type="SAM" id="MobiDB-lite"/>
    </source>
</evidence>
<dbReference type="GO" id="GO:0006999">
    <property type="term" value="P:nuclear pore organization"/>
    <property type="evidence" value="ECO:0007669"/>
    <property type="project" value="TreeGrafter"/>
</dbReference>
<dbReference type="GO" id="GO:0070762">
    <property type="term" value="C:nuclear pore transmembrane ring"/>
    <property type="evidence" value="ECO:0007669"/>
    <property type="project" value="TreeGrafter"/>
</dbReference>
<feature type="region of interest" description="Disordered" evidence="1">
    <location>
        <begin position="63"/>
        <end position="85"/>
    </location>
</feature>
<evidence type="ECO:0000313" key="3">
    <source>
        <dbReference type="EMBL" id="KZP25174.1"/>
    </source>
</evidence>
<dbReference type="AlphaFoldDB" id="A0A166NMI6"/>
<dbReference type="GO" id="GO:0006606">
    <property type="term" value="P:protein import into nucleus"/>
    <property type="evidence" value="ECO:0007669"/>
    <property type="project" value="TreeGrafter"/>
</dbReference>